<protein>
    <submittedName>
        <fullName evidence="3">Uncharacterized protein</fullName>
    </submittedName>
</protein>
<evidence type="ECO:0000313" key="4">
    <source>
        <dbReference type="Proteomes" id="UP000034462"/>
    </source>
</evidence>
<proteinExistence type="predicted"/>
<gene>
    <name evidence="3" type="ORF">UY25_C0001G0024</name>
</gene>
<comment type="caution">
    <text evidence="3">The sequence shown here is derived from an EMBL/GenBank/DDBJ whole genome shotgun (WGS) entry which is preliminary data.</text>
</comment>
<dbReference type="AlphaFoldDB" id="A0A837IPC6"/>
<keyword evidence="2" id="KW-1133">Transmembrane helix</keyword>
<keyword evidence="2" id="KW-0472">Membrane</keyword>
<reference evidence="3 4" key="1">
    <citation type="journal article" date="2015" name="Nature">
        <title>rRNA introns, odd ribosomes, and small enigmatic genomes across a large radiation of phyla.</title>
        <authorList>
            <person name="Brown C.T."/>
            <person name="Hug L.A."/>
            <person name="Thomas B.C."/>
            <person name="Sharon I."/>
            <person name="Castelle C.J."/>
            <person name="Singh A."/>
            <person name="Wilkins M.J."/>
            <person name="Williams K.H."/>
            <person name="Banfield J.F."/>
        </authorList>
    </citation>
    <scope>NUCLEOTIDE SEQUENCE [LARGE SCALE GENOMIC DNA]</scope>
</reference>
<keyword evidence="2" id="KW-0812">Transmembrane</keyword>
<name>A0A837IPC6_9BACT</name>
<dbReference type="Proteomes" id="UP000034462">
    <property type="component" value="Unassembled WGS sequence"/>
</dbReference>
<evidence type="ECO:0000256" key="2">
    <source>
        <dbReference type="SAM" id="Phobius"/>
    </source>
</evidence>
<sequence length="123" mass="13308">MGAKRSVLSQSPGRAISPRRNPARNLLKGKKAYNALSLLNVHKGRPRPGKHPGAGLRTSEGPTHGPSFLFEILASLTGTYALINYAIIAMHLQTSRQTTHAVNAQAKACFRGEVCQCLHIIKN</sequence>
<feature type="transmembrane region" description="Helical" evidence="2">
    <location>
        <begin position="68"/>
        <end position="88"/>
    </location>
</feature>
<organism evidence="3 4">
    <name type="scientific">Candidatus Yanofskybacteria bacterium GW2011_GWC1_48_11</name>
    <dbReference type="NCBI Taxonomy" id="1619027"/>
    <lineage>
        <taxon>Bacteria</taxon>
        <taxon>Candidatus Yanofskyibacteriota</taxon>
    </lineage>
</organism>
<evidence type="ECO:0000256" key="1">
    <source>
        <dbReference type="SAM" id="MobiDB-lite"/>
    </source>
</evidence>
<evidence type="ECO:0000313" key="3">
    <source>
        <dbReference type="EMBL" id="KKU93531.1"/>
    </source>
</evidence>
<accession>A0A837IPC6</accession>
<feature type="region of interest" description="Disordered" evidence="1">
    <location>
        <begin position="1"/>
        <end position="23"/>
    </location>
</feature>
<dbReference type="EMBL" id="LCPH01000001">
    <property type="protein sequence ID" value="KKU93531.1"/>
    <property type="molecule type" value="Genomic_DNA"/>
</dbReference>
<feature type="region of interest" description="Disordered" evidence="1">
    <location>
        <begin position="42"/>
        <end position="62"/>
    </location>
</feature>